<reference evidence="1 2" key="1">
    <citation type="journal article" date="2014" name="ISME J.">
        <title>Candidatus Competibacter-lineage genomes retrieved from metagenomes reveal functional metabolic diversity.</title>
        <authorList>
            <person name="McIlroy S.J."/>
            <person name="Albertsen M."/>
            <person name="Andresen E.K."/>
            <person name="Saunders A.M."/>
            <person name="Kristiansen R."/>
            <person name="Stokholm-Bjerregaard M."/>
            <person name="Nielsen K.L."/>
            <person name="Nielsen P.H."/>
        </authorList>
    </citation>
    <scope>NUCLEOTIDE SEQUENCE [LARGE SCALE GENOMIC DNA]</scope>
    <source>
        <strain evidence="1 2">Run_B_J11</strain>
    </source>
</reference>
<evidence type="ECO:0000313" key="2">
    <source>
        <dbReference type="Proteomes" id="UP000019184"/>
    </source>
</evidence>
<protein>
    <submittedName>
        <fullName evidence="1">Uncharacterized protein</fullName>
    </submittedName>
</protein>
<gene>
    <name evidence="1" type="ORF">BN874_20044</name>
</gene>
<dbReference type="EMBL" id="CBTK010000112">
    <property type="protein sequence ID" value="CDH44924.1"/>
    <property type="molecule type" value="Genomic_DNA"/>
</dbReference>
<comment type="caution">
    <text evidence="1">The sequence shown here is derived from an EMBL/GenBank/DDBJ whole genome shotgun (WGS) entry which is preliminary data.</text>
</comment>
<dbReference type="Proteomes" id="UP000019184">
    <property type="component" value="Unassembled WGS sequence"/>
</dbReference>
<evidence type="ECO:0000313" key="1">
    <source>
        <dbReference type="EMBL" id="CDH44924.1"/>
    </source>
</evidence>
<name>A0A7U7J367_9GAMM</name>
<proteinExistence type="predicted"/>
<sequence>MALAKGGDGKQLAKGITGHAQRLLARRRWQIAPPVVKWEAHYLLGSNFIVFAATQPTTYTLWNYHTVLNLRRILFSAHRHRLTPCDAHSNRT</sequence>
<organism evidence="1 2">
    <name type="scientific">Candidatus Contendobacter odensis Run_B_J11</name>
    <dbReference type="NCBI Taxonomy" id="1400861"/>
    <lineage>
        <taxon>Bacteria</taxon>
        <taxon>Pseudomonadati</taxon>
        <taxon>Pseudomonadota</taxon>
        <taxon>Gammaproteobacteria</taxon>
        <taxon>Candidatus Competibacteraceae</taxon>
        <taxon>Candidatus Contendibacter</taxon>
    </lineage>
</organism>
<dbReference type="AlphaFoldDB" id="A0A7U7J367"/>
<accession>A0A7U7J367</accession>
<keyword evidence="2" id="KW-1185">Reference proteome</keyword>